<evidence type="ECO:0000256" key="4">
    <source>
        <dbReference type="ARBA" id="ARBA00022553"/>
    </source>
</evidence>
<dbReference type="InterPro" id="IPR042521">
    <property type="entry name" value="DYRK"/>
</dbReference>
<dbReference type="HOGENOM" id="CLU_000288_5_13_1"/>
<dbReference type="InterPro" id="IPR000719">
    <property type="entry name" value="Prot_kinase_dom"/>
</dbReference>
<comment type="catalytic activity">
    <reaction evidence="10">
        <text>L-threonyl-[protein] + ATP = O-phospho-L-threonyl-[protein] + ADP + H(+)</text>
        <dbReference type="Rhea" id="RHEA:46608"/>
        <dbReference type="Rhea" id="RHEA-COMP:11060"/>
        <dbReference type="Rhea" id="RHEA-COMP:11605"/>
        <dbReference type="ChEBI" id="CHEBI:15378"/>
        <dbReference type="ChEBI" id="CHEBI:30013"/>
        <dbReference type="ChEBI" id="CHEBI:30616"/>
        <dbReference type="ChEBI" id="CHEBI:61977"/>
        <dbReference type="ChEBI" id="CHEBI:456216"/>
        <dbReference type="EC" id="2.7.12.1"/>
    </reaction>
</comment>
<feature type="binding site" evidence="12">
    <location>
        <position position="197"/>
    </location>
    <ligand>
        <name>ATP</name>
        <dbReference type="ChEBI" id="CHEBI:30616"/>
    </ligand>
</feature>
<dbReference type="Gene3D" id="3.30.10.30">
    <property type="entry name" value="DYRK"/>
    <property type="match status" value="1"/>
</dbReference>
<dbReference type="FunCoup" id="E0W1C0">
    <property type="interactions" value="227"/>
</dbReference>
<keyword evidence="5 14" id="KW-0808">Transferase</keyword>
<evidence type="ECO:0000256" key="2">
    <source>
        <dbReference type="ARBA" id="ARBA00013203"/>
    </source>
</evidence>
<keyword evidence="7 14" id="KW-0418">Kinase</keyword>
<comment type="catalytic activity">
    <reaction evidence="11">
        <text>L-tyrosyl-[protein] + ATP = O-phospho-L-tyrosyl-[protein] + ADP + H(+)</text>
        <dbReference type="Rhea" id="RHEA:10596"/>
        <dbReference type="Rhea" id="RHEA-COMP:10136"/>
        <dbReference type="Rhea" id="RHEA-COMP:20101"/>
        <dbReference type="ChEBI" id="CHEBI:15378"/>
        <dbReference type="ChEBI" id="CHEBI:30616"/>
        <dbReference type="ChEBI" id="CHEBI:46858"/>
        <dbReference type="ChEBI" id="CHEBI:61978"/>
        <dbReference type="ChEBI" id="CHEBI:456216"/>
        <dbReference type="EC" id="2.7.12.1"/>
    </reaction>
</comment>
<proteinExistence type="inferred from homology"/>
<reference evidence="14" key="1">
    <citation type="submission" date="2007-04" db="EMBL/GenBank/DDBJ databases">
        <title>Annotation of Pediculus humanus corporis strain USDA.</title>
        <authorList>
            <person name="Kirkness E."/>
            <person name="Hannick L."/>
            <person name="Hass B."/>
            <person name="Bruggner R."/>
            <person name="Lawson D."/>
            <person name="Bidwell S."/>
            <person name="Joardar V."/>
            <person name="Caler E."/>
            <person name="Walenz B."/>
            <person name="Inman J."/>
            <person name="Schobel S."/>
            <person name="Galinsky K."/>
            <person name="Amedeo P."/>
            <person name="Strausberg R."/>
        </authorList>
    </citation>
    <scope>NUCLEOTIDE SEQUENCE</scope>
    <source>
        <strain evidence="14">USDA</strain>
    </source>
</reference>
<dbReference type="GO" id="GO:0004712">
    <property type="term" value="F:protein serine/threonine/tyrosine kinase activity"/>
    <property type="evidence" value="ECO:0007669"/>
    <property type="project" value="UniProtKB-EC"/>
</dbReference>
<dbReference type="EMBL" id="AAZO01006982">
    <property type="status" value="NOT_ANNOTATED_CDS"/>
    <property type="molecule type" value="Genomic_DNA"/>
</dbReference>
<dbReference type="CDD" id="cd14224">
    <property type="entry name" value="PKc_DYRK2_3"/>
    <property type="match status" value="1"/>
</dbReference>
<dbReference type="GO" id="GO:0005634">
    <property type="term" value="C:nucleus"/>
    <property type="evidence" value="ECO:0007669"/>
    <property type="project" value="TreeGrafter"/>
</dbReference>
<dbReference type="InterPro" id="IPR050494">
    <property type="entry name" value="Ser_Thr_dual-spec_kinase"/>
</dbReference>
<evidence type="ECO:0000256" key="6">
    <source>
        <dbReference type="ARBA" id="ARBA00022741"/>
    </source>
</evidence>
<dbReference type="Pfam" id="PF00069">
    <property type="entry name" value="Pkinase"/>
    <property type="match status" value="1"/>
</dbReference>
<keyword evidence="4" id="KW-0597">Phosphoprotein</keyword>
<organism>
    <name type="scientific">Pediculus humanus subsp. corporis</name>
    <name type="common">Body louse</name>
    <dbReference type="NCBI Taxonomy" id="121224"/>
    <lineage>
        <taxon>Eukaryota</taxon>
        <taxon>Metazoa</taxon>
        <taxon>Ecdysozoa</taxon>
        <taxon>Arthropoda</taxon>
        <taxon>Hexapoda</taxon>
        <taxon>Insecta</taxon>
        <taxon>Pterygota</taxon>
        <taxon>Neoptera</taxon>
        <taxon>Paraneoptera</taxon>
        <taxon>Psocodea</taxon>
        <taxon>Troctomorpha</taxon>
        <taxon>Phthiraptera</taxon>
        <taxon>Anoplura</taxon>
        <taxon>Pediculidae</taxon>
        <taxon>Pediculus</taxon>
    </lineage>
</organism>
<comment type="similarity">
    <text evidence="1">Belongs to the protein kinase superfamily. CMGC Ser/Thr protein kinase family. MNB/DYRK subfamily.</text>
</comment>
<evidence type="ECO:0000256" key="9">
    <source>
        <dbReference type="ARBA" id="ARBA00049003"/>
    </source>
</evidence>
<name>E0W1C0_PEDHC</name>
<dbReference type="EMBL" id="DS235867">
    <property type="protein sequence ID" value="EEB19426.1"/>
    <property type="molecule type" value="Genomic_DNA"/>
</dbReference>
<protein>
    <recommendedName>
        <fullName evidence="2">dual-specificity kinase</fullName>
        <ecNumber evidence="2">2.7.12.1</ecNumber>
    </recommendedName>
</protein>
<dbReference type="Gene3D" id="1.10.510.10">
    <property type="entry name" value="Transferase(Phosphotransferase) domain 1"/>
    <property type="match status" value="1"/>
</dbReference>
<evidence type="ECO:0000256" key="12">
    <source>
        <dbReference type="PROSITE-ProRule" id="PRU10141"/>
    </source>
</evidence>
<dbReference type="STRING" id="121224.E0W1C0"/>
<evidence type="ECO:0000313" key="15">
    <source>
        <dbReference type="EnsemblMetazoa" id="PHUM574200-PA"/>
    </source>
</evidence>
<dbReference type="InterPro" id="IPR017441">
    <property type="entry name" value="Protein_kinase_ATP_BS"/>
</dbReference>
<dbReference type="GO" id="GO:0004674">
    <property type="term" value="F:protein serine/threonine kinase activity"/>
    <property type="evidence" value="ECO:0007669"/>
    <property type="project" value="UniProtKB-KW"/>
</dbReference>
<evidence type="ECO:0000256" key="11">
    <source>
        <dbReference type="ARBA" id="ARBA00051680"/>
    </source>
</evidence>
<dbReference type="KEGG" id="phu:Phum_PHUM574200"/>
<dbReference type="EC" id="2.7.12.1" evidence="2"/>
<dbReference type="VEuPathDB" id="VectorBase:PHUM574200"/>
<dbReference type="GO" id="GO:0005737">
    <property type="term" value="C:cytoplasm"/>
    <property type="evidence" value="ECO:0007669"/>
    <property type="project" value="TreeGrafter"/>
</dbReference>
<dbReference type="EnsemblMetazoa" id="PHUM574200-RA">
    <property type="protein sequence ID" value="PHUM574200-PA"/>
    <property type="gene ID" value="PHUM574200"/>
</dbReference>
<dbReference type="FunFam" id="1.10.510.10:FF:000112">
    <property type="entry name" value="Putative dual specificity tyrosine-phosphorylation-regulated kinase 2"/>
    <property type="match status" value="1"/>
</dbReference>
<keyword evidence="3" id="KW-0723">Serine/threonine-protein kinase</keyword>
<keyword evidence="6 12" id="KW-0547">Nucleotide-binding</keyword>
<accession>E0W1C0</accession>
<dbReference type="OrthoDB" id="9332038at2759"/>
<dbReference type="Proteomes" id="UP000009046">
    <property type="component" value="Unassembled WGS sequence"/>
</dbReference>
<dbReference type="InParanoid" id="E0W1C0"/>
<dbReference type="Gene3D" id="3.30.200.20">
    <property type="entry name" value="Phosphorylase Kinase, domain 1"/>
    <property type="match status" value="1"/>
</dbReference>
<evidence type="ECO:0000313" key="14">
    <source>
        <dbReference type="EMBL" id="EEB19426.1"/>
    </source>
</evidence>
<dbReference type="PANTHER" id="PTHR24058:SF112">
    <property type="entry name" value="DUAL SPECIFICITY TYROSINE-PHOSPHORYLATION-REGULATED KINASE 3 HOMOLOG-RELATED"/>
    <property type="match status" value="1"/>
</dbReference>
<evidence type="ECO:0000256" key="7">
    <source>
        <dbReference type="ARBA" id="ARBA00022777"/>
    </source>
</evidence>
<evidence type="ECO:0000256" key="1">
    <source>
        <dbReference type="ARBA" id="ARBA00008867"/>
    </source>
</evidence>
<evidence type="ECO:0000256" key="10">
    <source>
        <dbReference type="ARBA" id="ARBA00049308"/>
    </source>
</evidence>
<dbReference type="PANTHER" id="PTHR24058">
    <property type="entry name" value="DUAL SPECIFICITY PROTEIN KINASE"/>
    <property type="match status" value="1"/>
</dbReference>
<dbReference type="GO" id="GO:0005524">
    <property type="term" value="F:ATP binding"/>
    <property type="evidence" value="ECO:0007669"/>
    <property type="project" value="UniProtKB-UniRule"/>
</dbReference>
<dbReference type="SMART" id="SM00220">
    <property type="entry name" value="S_TKc"/>
    <property type="match status" value="1"/>
</dbReference>
<dbReference type="InterPro" id="IPR008271">
    <property type="entry name" value="Ser/Thr_kinase_AS"/>
</dbReference>
<dbReference type="SUPFAM" id="SSF56112">
    <property type="entry name" value="Protein kinase-like (PK-like)"/>
    <property type="match status" value="1"/>
</dbReference>
<feature type="domain" description="Protein kinase" evidence="13">
    <location>
        <begin position="168"/>
        <end position="481"/>
    </location>
</feature>
<evidence type="ECO:0000256" key="5">
    <source>
        <dbReference type="ARBA" id="ARBA00022679"/>
    </source>
</evidence>
<dbReference type="RefSeq" id="XP_002432164.1">
    <property type="nucleotide sequence ID" value="XM_002432119.1"/>
</dbReference>
<sequence>MPLSQSQNRPALNNIESSSAIQSEIYLSRVPVETNESDNHNGHLNINHFPAINNDDEQLPSVLPTLTSSALVNIPISSSEVDKNQTPNKTCSSKQNSVFATPEKVVGLYYAKLTPYERKEIFNYSHIYFIGANSKKRPGIIGSPNNCGYDNEQGSYMHVLHDHIAYRFEVLKVIGKGSFGQVVKAYDHKNQENVALKMVRNEKRFHRQAQEEIRILEHLRKQDKDNTMNIIHMLDHFNFRNHTCITFELLSINLYELIKKNKFQGFSLQLVRKFSHSLLQCLDALYKNNIIHCDMKPENVLLKQPGRSGIKVIDFGSSCYENKRVYTYIQSRFYRAPEVILGARYSMAIDMWSLGCILAELLTGFPLLPGEDEADQLACIMELLGMPPQKLLEQSKRAKNFINSKGYPRYCTASVLPDGSTVLSSGLSRLGKSRGPPGSKELRRALKGCDDHLFLDFIQRCLAWDPEERMSPNTALRHAWLRRRLPKPPGNVTTGESKQEVNSAIIRTPAKASTISKLNKLRVQVSEDRTNSLAMISRNSHGRMSKLPQIPATNPI</sequence>
<evidence type="ECO:0000256" key="3">
    <source>
        <dbReference type="ARBA" id="ARBA00022527"/>
    </source>
</evidence>
<dbReference type="AlphaFoldDB" id="E0W1C0"/>
<dbReference type="OMA" id="HTVGGNK"/>
<keyword evidence="8 12" id="KW-0067">ATP-binding</keyword>
<keyword evidence="16" id="KW-1185">Reference proteome</keyword>
<dbReference type="GeneID" id="8234946"/>
<dbReference type="PROSITE" id="PS00108">
    <property type="entry name" value="PROTEIN_KINASE_ST"/>
    <property type="match status" value="1"/>
</dbReference>
<reference evidence="14" key="2">
    <citation type="submission" date="2007-04" db="EMBL/GenBank/DDBJ databases">
        <title>The genome of the human body louse.</title>
        <authorList>
            <consortium name="The Human Body Louse Genome Consortium"/>
            <person name="Kirkness E."/>
            <person name="Walenz B."/>
            <person name="Hass B."/>
            <person name="Bruggner R."/>
            <person name="Strausberg R."/>
        </authorList>
    </citation>
    <scope>NUCLEOTIDE SEQUENCE</scope>
    <source>
        <strain evidence="14">USDA</strain>
    </source>
</reference>
<evidence type="ECO:0000256" key="8">
    <source>
        <dbReference type="ARBA" id="ARBA00022840"/>
    </source>
</evidence>
<reference evidence="15" key="3">
    <citation type="submission" date="2020-05" db="UniProtKB">
        <authorList>
            <consortium name="EnsemblMetazoa"/>
        </authorList>
    </citation>
    <scope>IDENTIFICATION</scope>
    <source>
        <strain evidence="15">USDA</strain>
    </source>
</reference>
<dbReference type="GO" id="GO:0005856">
    <property type="term" value="C:cytoskeleton"/>
    <property type="evidence" value="ECO:0007669"/>
    <property type="project" value="TreeGrafter"/>
</dbReference>
<dbReference type="CTD" id="8234946"/>
<dbReference type="InterPro" id="IPR011009">
    <property type="entry name" value="Kinase-like_dom_sf"/>
</dbReference>
<dbReference type="PROSITE" id="PS50011">
    <property type="entry name" value="PROTEIN_KINASE_DOM"/>
    <property type="match status" value="1"/>
</dbReference>
<evidence type="ECO:0000259" key="13">
    <source>
        <dbReference type="PROSITE" id="PS50011"/>
    </source>
</evidence>
<gene>
    <name evidence="15" type="primary">8234946</name>
    <name evidence="14" type="ORF">Phum_PHUM574200</name>
</gene>
<dbReference type="eggNOG" id="KOG0667">
    <property type="taxonomic scope" value="Eukaryota"/>
</dbReference>
<dbReference type="PROSITE" id="PS00107">
    <property type="entry name" value="PROTEIN_KINASE_ATP"/>
    <property type="match status" value="1"/>
</dbReference>
<dbReference type="FunFam" id="3.30.200.20:FF:000127">
    <property type="entry name" value="Putative dual specificity tyrosine-phosphorylation-regulated kinase 2"/>
    <property type="match status" value="1"/>
</dbReference>
<evidence type="ECO:0000313" key="16">
    <source>
        <dbReference type="Proteomes" id="UP000009046"/>
    </source>
</evidence>
<comment type="catalytic activity">
    <reaction evidence="9">
        <text>L-seryl-[protein] + ATP = O-phospho-L-seryl-[protein] + ADP + H(+)</text>
        <dbReference type="Rhea" id="RHEA:17989"/>
        <dbReference type="Rhea" id="RHEA-COMP:9863"/>
        <dbReference type="Rhea" id="RHEA-COMP:11604"/>
        <dbReference type="ChEBI" id="CHEBI:15378"/>
        <dbReference type="ChEBI" id="CHEBI:29999"/>
        <dbReference type="ChEBI" id="CHEBI:30616"/>
        <dbReference type="ChEBI" id="CHEBI:83421"/>
        <dbReference type="ChEBI" id="CHEBI:456216"/>
        <dbReference type="EC" id="2.7.12.1"/>
    </reaction>
</comment>